<gene>
    <name evidence="3" type="primary">cas6</name>
    <name evidence="3" type="ORF">CS060_11630</name>
</gene>
<dbReference type="EMBL" id="PEDM01000031">
    <property type="protein sequence ID" value="PIC04107.1"/>
    <property type="molecule type" value="Genomic_DNA"/>
</dbReference>
<dbReference type="AlphaFoldDB" id="A0A2G5RMZ4"/>
<dbReference type="InterPro" id="IPR010156">
    <property type="entry name" value="CRISPR-assoc_prot_Cas6"/>
</dbReference>
<evidence type="ECO:0000313" key="3">
    <source>
        <dbReference type="EMBL" id="PIC04107.1"/>
    </source>
</evidence>
<comment type="caution">
    <text evidence="3">The sequence shown here is derived from an EMBL/GenBank/DDBJ whole genome shotgun (WGS) entry which is preliminary data.</text>
</comment>
<evidence type="ECO:0000313" key="4">
    <source>
        <dbReference type="Proteomes" id="UP000230559"/>
    </source>
</evidence>
<proteinExistence type="predicted"/>
<evidence type="ECO:0000256" key="1">
    <source>
        <dbReference type="ARBA" id="ARBA00023118"/>
    </source>
</evidence>
<organism evidence="3 4">
    <name type="scientific">Anoxybacillus flavithermus</name>
    <dbReference type="NCBI Taxonomy" id="33934"/>
    <lineage>
        <taxon>Bacteria</taxon>
        <taxon>Bacillati</taxon>
        <taxon>Bacillota</taxon>
        <taxon>Bacilli</taxon>
        <taxon>Bacillales</taxon>
        <taxon>Anoxybacillaceae</taxon>
        <taxon>Anoxybacillus</taxon>
    </lineage>
</organism>
<protein>
    <submittedName>
        <fullName evidence="3">CRISPR-associated endoribonuclease Cas6</fullName>
    </submittedName>
</protein>
<dbReference type="InterPro" id="IPR049435">
    <property type="entry name" value="Cas_Cas6_C"/>
</dbReference>
<dbReference type="Proteomes" id="UP000230559">
    <property type="component" value="Unassembled WGS sequence"/>
</dbReference>
<sequence length="242" mass="28479">MRIICSFQVKKIPVHYRMAIVSILKESIRASSEEYYERLYAKANVTKPFVFSPFLKNFRFKGDEIELDELRVIISSPDYEFLLHVYNGLQSKKRFEYKGYELIRGKIVMGDERKITSPTVVFRTLSPLLVEDENKSPIAPDDKNYEKHINYLANTILYEYRGTGLSRPLAMQPIRFKKMVIKESNRQFVEKYGEQQHLYFTTYHGLFKMSGDPADLQLIYQLGLSKRRNQGFGMLEVEEVKE</sequence>
<dbReference type="PANTHER" id="PTHR36984">
    <property type="entry name" value="CRISPR-ASSOCIATED ENDORIBONUCLEASE CAS6 1"/>
    <property type="match status" value="1"/>
</dbReference>
<dbReference type="PANTHER" id="PTHR36984:SF3">
    <property type="entry name" value="CRISPR-ASSOCIATED ENDORIBONUCLEASE CAS6"/>
    <property type="match status" value="1"/>
</dbReference>
<accession>A0A2G5RMZ4</accession>
<dbReference type="GO" id="GO:0016788">
    <property type="term" value="F:hydrolase activity, acting on ester bonds"/>
    <property type="evidence" value="ECO:0007669"/>
    <property type="project" value="InterPro"/>
</dbReference>
<name>A0A2G5RMZ4_9BACL</name>
<dbReference type="Gene3D" id="3.30.70.1900">
    <property type="match status" value="1"/>
</dbReference>
<dbReference type="RefSeq" id="WP_099668987.1">
    <property type="nucleotide sequence ID" value="NZ_PEDM01000031.1"/>
</dbReference>
<evidence type="ECO:0000259" key="2">
    <source>
        <dbReference type="Pfam" id="PF01881"/>
    </source>
</evidence>
<reference evidence="3 4" key="1">
    <citation type="submission" date="2017-10" db="EMBL/GenBank/DDBJ databases">
        <title>Draft genome sequence of Anoxybacillus flavithermus KU2-6-11 from caldera Uzon (Russia:Kamchtka).</title>
        <authorList>
            <person name="Korzhuk A.V."/>
            <person name="Rozanov A.S."/>
            <person name="Bryanskaya A.V."/>
            <person name="Peltek S.E."/>
        </authorList>
    </citation>
    <scope>NUCLEOTIDE SEQUENCE [LARGE SCALE GENOMIC DNA]</scope>
    <source>
        <strain evidence="3 4">KU2-6_11</strain>
    </source>
</reference>
<dbReference type="NCBIfam" id="TIGR01877">
    <property type="entry name" value="cas_cas6"/>
    <property type="match status" value="1"/>
</dbReference>
<dbReference type="Gene3D" id="3.30.70.1890">
    <property type="match status" value="1"/>
</dbReference>
<dbReference type="GO" id="GO:0051607">
    <property type="term" value="P:defense response to virus"/>
    <property type="evidence" value="ECO:0007669"/>
    <property type="project" value="UniProtKB-KW"/>
</dbReference>
<dbReference type="CDD" id="cd21140">
    <property type="entry name" value="Cas6_I-like"/>
    <property type="match status" value="1"/>
</dbReference>
<feature type="domain" description="CRISPR associated protein Cas6 C-terminal" evidence="2">
    <location>
        <begin position="112"/>
        <end position="237"/>
    </location>
</feature>
<dbReference type="InterPro" id="IPR045747">
    <property type="entry name" value="CRISPR-assoc_prot_Cas6_N_sf"/>
</dbReference>
<dbReference type="Pfam" id="PF01881">
    <property type="entry name" value="Cas_Cas6_C"/>
    <property type="match status" value="1"/>
</dbReference>
<keyword evidence="1" id="KW-0051">Antiviral defense</keyword>